<evidence type="ECO:0000256" key="1">
    <source>
        <dbReference type="ARBA" id="ARBA00008645"/>
    </source>
</evidence>
<dbReference type="Pfam" id="PF00561">
    <property type="entry name" value="Abhydrolase_1"/>
    <property type="match status" value="1"/>
</dbReference>
<dbReference type="PRINTS" id="PR00111">
    <property type="entry name" value="ABHYDROLASE"/>
</dbReference>
<proteinExistence type="inferred from homology"/>
<dbReference type="InterPro" id="IPR029058">
    <property type="entry name" value="AB_hydrolase_fold"/>
</dbReference>
<dbReference type="PANTHER" id="PTHR43039">
    <property type="entry name" value="ESTERASE-RELATED"/>
    <property type="match status" value="1"/>
</dbReference>
<reference evidence="3 4" key="1">
    <citation type="submission" date="2020-03" db="EMBL/GenBank/DDBJ databases">
        <title>Rubrivivax benzoatilyticus JA2 (sequenced after 10 years sub-culturing).</title>
        <authorList>
            <person name="Gupta D."/>
            <person name="Chintalapati S."/>
            <person name="Chintalapati V.R."/>
        </authorList>
    </citation>
    <scope>NUCLEOTIDE SEQUENCE [LARGE SCALE GENOMIC DNA]</scope>
    <source>
        <strain evidence="3 4">JA2-Mal</strain>
    </source>
</reference>
<dbReference type="SUPFAM" id="SSF53474">
    <property type="entry name" value="alpha/beta-Hydrolases"/>
    <property type="match status" value="1"/>
</dbReference>
<keyword evidence="4" id="KW-1185">Reference proteome</keyword>
<evidence type="ECO:0000313" key="4">
    <source>
        <dbReference type="Proteomes" id="UP000802098"/>
    </source>
</evidence>
<evidence type="ECO:0000259" key="2">
    <source>
        <dbReference type="Pfam" id="PF00561"/>
    </source>
</evidence>
<name>A0ABX0HTS4_9BURK</name>
<sequence length="268" mass="29569">MEVRDKHHVHIVGRAGAARSLVFAHGFGTDQRAWDTIWPAFADEFRIVLYDHVGAGRSDPAAFEQHRYLTMDGYARDLNMLLDELALKDVVLVGHSMGATASMLAAIARPEQFARLACIGASARYLDEPGYHGGFSEADLNALYRAVTIGRDAWAEQFAPVAMGNRDRPELAEHFARAIKSVPADAILTVLCSIFQCDYRQTLQRLQRPTLLLQTRADAAVPLEAAEFLHRTIAGSTLRVIDAEGHLPHMSAPERVIEALQDFVRAPG</sequence>
<keyword evidence="3" id="KW-0378">Hydrolase</keyword>
<comment type="caution">
    <text evidence="3">The sequence shown here is derived from an EMBL/GenBank/DDBJ whole genome shotgun (WGS) entry which is preliminary data.</text>
</comment>
<evidence type="ECO:0000313" key="3">
    <source>
        <dbReference type="EMBL" id="NHK98420.1"/>
    </source>
</evidence>
<dbReference type="Proteomes" id="UP000802098">
    <property type="component" value="Unassembled WGS sequence"/>
</dbReference>
<feature type="domain" description="AB hydrolase-1" evidence="2">
    <location>
        <begin position="21"/>
        <end position="252"/>
    </location>
</feature>
<comment type="similarity">
    <text evidence="1">Belongs to the AB hydrolase superfamily.</text>
</comment>
<organism evidence="3 4">
    <name type="scientific">Rubrivivax benzoatilyticus</name>
    <dbReference type="NCBI Taxonomy" id="316997"/>
    <lineage>
        <taxon>Bacteria</taxon>
        <taxon>Pseudomonadati</taxon>
        <taxon>Pseudomonadota</taxon>
        <taxon>Betaproteobacteria</taxon>
        <taxon>Burkholderiales</taxon>
        <taxon>Sphaerotilaceae</taxon>
        <taxon>Rubrivivax</taxon>
    </lineage>
</organism>
<accession>A0ABX0HTS4</accession>
<gene>
    <name evidence="3" type="ORF">G7087_08555</name>
</gene>
<protein>
    <submittedName>
        <fullName evidence="3">Alpha/beta hydrolase</fullName>
    </submittedName>
</protein>
<dbReference type="EMBL" id="JAAOCD010000003">
    <property type="protein sequence ID" value="NHK98420.1"/>
    <property type="molecule type" value="Genomic_DNA"/>
</dbReference>
<dbReference type="GO" id="GO:0016787">
    <property type="term" value="F:hydrolase activity"/>
    <property type="evidence" value="ECO:0007669"/>
    <property type="project" value="UniProtKB-KW"/>
</dbReference>
<dbReference type="InterPro" id="IPR000073">
    <property type="entry name" value="AB_hydrolase_1"/>
</dbReference>
<dbReference type="Gene3D" id="3.40.50.1820">
    <property type="entry name" value="alpha/beta hydrolase"/>
    <property type="match status" value="1"/>
</dbReference>